<reference evidence="1" key="1">
    <citation type="submission" date="2022-10" db="EMBL/GenBank/DDBJ databases">
        <title>Complete genome sequence of Agrobacterium salinitolerans CFBP5507.</title>
        <authorList>
            <person name="Tchabashvili S."/>
            <person name="Yen H.-C."/>
            <person name="Haryono M."/>
            <person name="Lin Y.-C."/>
            <person name="Lai E.-M."/>
            <person name="Kuo C.-H."/>
        </authorList>
    </citation>
    <scope>NUCLEOTIDE SEQUENCE</scope>
    <source>
        <strain evidence="1">CFBP5507</strain>
    </source>
</reference>
<dbReference type="InterPro" id="IPR029058">
    <property type="entry name" value="AB_hydrolase_fold"/>
</dbReference>
<organism evidence="1 2">
    <name type="scientific">Agrobacterium salinitolerans</name>
    <dbReference type="NCBI Taxonomy" id="1183413"/>
    <lineage>
        <taxon>Bacteria</taxon>
        <taxon>Pseudomonadati</taxon>
        <taxon>Pseudomonadota</taxon>
        <taxon>Alphaproteobacteria</taxon>
        <taxon>Hyphomicrobiales</taxon>
        <taxon>Rhizobiaceae</taxon>
        <taxon>Rhizobium/Agrobacterium group</taxon>
        <taxon>Agrobacterium</taxon>
    </lineage>
</organism>
<dbReference type="Gene3D" id="3.40.50.1820">
    <property type="entry name" value="alpha/beta hydrolase"/>
    <property type="match status" value="1"/>
</dbReference>
<evidence type="ECO:0000313" key="1">
    <source>
        <dbReference type="EMBL" id="UYZ09277.1"/>
    </source>
</evidence>
<protein>
    <submittedName>
        <fullName evidence="1">Alpha/beta fold hydrolase</fullName>
    </submittedName>
</protein>
<dbReference type="AlphaFoldDB" id="A0A4Z1QVS8"/>
<sequence>MSTVKTVRIGETEISAAAFGDPAHPPVLLIMGGAASMLWWPEAFCGRLAERGRFVIRYDQRDTGLSTKYPAGQPGYGMDDVVDDAFTVLDAYGISSAHFVGFSLGGMIGQVASLKAPQRVISLTAISTSPIGGEQTDLPPSGEAWLEHMSEKVDFADRKATIDYMVEDSRLVAGVASPFDAVGMRALIERDFDRSGGYLNGVNHSVLFDIDQKWRDRLQLMNAPLLVIHGTADPVFPHGHGEALAQSVHGARLVKLDGGGHELHPVHWDRIIGGIIEHSNSVKSVSAQQKKGRKKS</sequence>
<dbReference type="InterPro" id="IPR013595">
    <property type="entry name" value="Pept_S33_TAP-like_C"/>
</dbReference>
<dbReference type="GO" id="GO:0046503">
    <property type="term" value="P:glycerolipid catabolic process"/>
    <property type="evidence" value="ECO:0007669"/>
    <property type="project" value="TreeGrafter"/>
</dbReference>
<dbReference type="InterPro" id="IPR050471">
    <property type="entry name" value="AB_hydrolase"/>
</dbReference>
<dbReference type="EMBL" id="CP109969">
    <property type="protein sequence ID" value="UYZ09277.1"/>
    <property type="molecule type" value="Genomic_DNA"/>
</dbReference>
<proteinExistence type="predicted"/>
<gene>
    <name evidence="1" type="ORF">CFBP5507_16370</name>
</gene>
<dbReference type="InterPro" id="IPR000073">
    <property type="entry name" value="AB_hydrolase_1"/>
</dbReference>
<dbReference type="GO" id="GO:0004806">
    <property type="term" value="F:triacylglycerol lipase activity"/>
    <property type="evidence" value="ECO:0007669"/>
    <property type="project" value="TreeGrafter"/>
</dbReference>
<dbReference type="PANTHER" id="PTHR43433">
    <property type="entry name" value="HYDROLASE, ALPHA/BETA FOLD FAMILY PROTEIN"/>
    <property type="match status" value="1"/>
</dbReference>
<dbReference type="KEGG" id="asal:CFBP5507_16370"/>
<dbReference type="RefSeq" id="WP_137412037.1">
    <property type="nucleotide sequence ID" value="NZ_CP109969.1"/>
</dbReference>
<dbReference type="Pfam" id="PF00561">
    <property type="entry name" value="Abhydrolase_1"/>
    <property type="match status" value="1"/>
</dbReference>
<evidence type="ECO:0000313" key="2">
    <source>
        <dbReference type="Proteomes" id="UP000298735"/>
    </source>
</evidence>
<name>A0A4Z1QVS8_9HYPH</name>
<dbReference type="SUPFAM" id="SSF53474">
    <property type="entry name" value="alpha/beta-Hydrolases"/>
    <property type="match status" value="1"/>
</dbReference>
<dbReference type="Proteomes" id="UP000298735">
    <property type="component" value="Chromosome Linear"/>
</dbReference>
<keyword evidence="1" id="KW-0378">Hydrolase</keyword>
<dbReference type="OrthoDB" id="9798888at2"/>
<accession>A0A4Z1QVS8</accession>
<dbReference type="Pfam" id="PF08386">
    <property type="entry name" value="Abhydrolase_4"/>
    <property type="match status" value="1"/>
</dbReference>
<dbReference type="PANTHER" id="PTHR43433:SF5">
    <property type="entry name" value="AB HYDROLASE-1 DOMAIN-CONTAINING PROTEIN"/>
    <property type="match status" value="1"/>
</dbReference>